<keyword evidence="3" id="KW-0378">Hydrolase</keyword>
<dbReference type="Proteomes" id="UP001198374">
    <property type="component" value="Unassembled WGS sequence"/>
</dbReference>
<dbReference type="CDD" id="cd22355">
    <property type="entry name" value="Sau3AI_C"/>
    <property type="match status" value="1"/>
</dbReference>
<dbReference type="RefSeq" id="WP_209772796.1">
    <property type="nucleotide sequence ID" value="NZ_JAGGLO010000002.1"/>
</dbReference>
<feature type="domain" description="DNA mismatch repair MutH/Type II restriction enzyme Sau3AI" evidence="4">
    <location>
        <begin position="67"/>
        <end position="171"/>
    </location>
</feature>
<accession>A0ABS7YXX0</accession>
<protein>
    <recommendedName>
        <fullName evidence="4">DNA mismatch repair MutH/Type II restriction enzyme Sau3AI domain-containing protein</fullName>
    </recommendedName>
</protein>
<dbReference type="InterPro" id="IPR037057">
    <property type="entry name" value="DNA_rep_MutH/T2_RE_sf"/>
</dbReference>
<sequence length="494" mass="57700">MFIKLYDDSDPKSIEEYASKLVGFSFSDVIYNASNNEYEYQALVDYYKSPYGKGSLGNLLERLYFFYQPNSDPRPDFPKAGVELKVTPYEYTKKGELKAGERLVLSMIPFDRPLEDDLKESHLLEKIQLMLLIFYLRDREKLRTDYRIGYVNLFHLLSEQTKEDFEIIKDDYKKIVKKIKAGKAHELSEADTMYLGACTKGATAKSSYRSQYYSDIPAKSRAFSLKQSYMRYMLNHYIVNEVETYQPAFTDEDLKHSDFETVVLNKINSYVGSKANDLYKKFNLRANVKSVNHLLVMRILGVNTENAQEFEKANIQIKTIRVKKDGKLREHMSFPNFVIKDFIDEDWDNSEIYELFSQTKFMFVVFKENEDGEDILQGAKFWTMPVKDLENEGKKEWKMFQEKFLDGINFRVKENTKGGYIVDNDIPTAKDTVIFHVRLHSSQTAYIIDGVKYGKGSESNMDTLANGDKMTKQCFWLNKDYVKEQIEELIEGKD</sequence>
<reference evidence="6" key="1">
    <citation type="submission" date="2023-07" db="EMBL/GenBank/DDBJ databases">
        <title>FDA dAtabase for Regulatory Grade micrObial Sequences (FDA-ARGOS): Supporting development and validation of Infectious Disease Dx tests.</title>
        <authorList>
            <person name="Sproer C."/>
            <person name="Gronow S."/>
            <person name="Severitt S."/>
            <person name="Schroder I."/>
            <person name="Tallon L."/>
            <person name="Sadzewicz L."/>
            <person name="Zhao X."/>
            <person name="Boylan J."/>
            <person name="Ott S."/>
            <person name="Bowen H."/>
            <person name="Vavikolanu K."/>
            <person name="Hazen T."/>
            <person name="Aluvathingal J."/>
            <person name="Nadendla S."/>
            <person name="Lowell S."/>
            <person name="Myers T."/>
            <person name="Yan Y."/>
        </authorList>
    </citation>
    <scope>NUCLEOTIDE SEQUENCE [LARGE SCALE GENOMIC DNA]</scope>
    <source>
        <strain evidence="6">FDAARGOS_1538</strain>
    </source>
</reference>
<dbReference type="Pfam" id="PF02976">
    <property type="entry name" value="MutH"/>
    <property type="match status" value="1"/>
</dbReference>
<evidence type="ECO:0000256" key="2">
    <source>
        <dbReference type="ARBA" id="ARBA00022759"/>
    </source>
</evidence>
<dbReference type="Gene3D" id="3.40.600.10">
    <property type="entry name" value="DNA mismatch repair MutH/Restriction endonuclease, type II"/>
    <property type="match status" value="2"/>
</dbReference>
<evidence type="ECO:0000313" key="6">
    <source>
        <dbReference type="Proteomes" id="UP001198374"/>
    </source>
</evidence>
<evidence type="ECO:0000256" key="3">
    <source>
        <dbReference type="ARBA" id="ARBA00022801"/>
    </source>
</evidence>
<comment type="caution">
    <text evidence="5">The sequence shown here is derived from an EMBL/GenBank/DDBJ whole genome shotgun (WGS) entry which is preliminary data.</text>
</comment>
<dbReference type="InterPro" id="IPR011335">
    <property type="entry name" value="Restrct_endonuc-II-like"/>
</dbReference>
<organism evidence="5 6">
    <name type="scientific">Anaerococcus degeneri</name>
    <dbReference type="NCBI Taxonomy" id="361500"/>
    <lineage>
        <taxon>Bacteria</taxon>
        <taxon>Bacillati</taxon>
        <taxon>Bacillota</taxon>
        <taxon>Tissierellia</taxon>
        <taxon>Tissierellales</taxon>
        <taxon>Peptoniphilaceae</taxon>
        <taxon>Anaerococcus</taxon>
    </lineage>
</organism>
<keyword evidence="6" id="KW-1185">Reference proteome</keyword>
<evidence type="ECO:0000256" key="1">
    <source>
        <dbReference type="ARBA" id="ARBA00022722"/>
    </source>
</evidence>
<dbReference type="CDD" id="cd22356">
    <property type="entry name" value="Sau3AI_N-like"/>
    <property type="match status" value="1"/>
</dbReference>
<keyword evidence="2" id="KW-0255">Endonuclease</keyword>
<evidence type="ECO:0000313" key="5">
    <source>
        <dbReference type="EMBL" id="MCA2096290.1"/>
    </source>
</evidence>
<keyword evidence="1" id="KW-0540">Nuclease</keyword>
<dbReference type="SMART" id="SM00927">
    <property type="entry name" value="MutH"/>
    <property type="match status" value="1"/>
</dbReference>
<proteinExistence type="predicted"/>
<gene>
    <name evidence="5" type="ORF">LDJ82_05095</name>
</gene>
<dbReference type="EMBL" id="JAIWIY010000001">
    <property type="protein sequence ID" value="MCA2096290.1"/>
    <property type="molecule type" value="Genomic_DNA"/>
</dbReference>
<name>A0ABS7YXX0_9FIRM</name>
<dbReference type="InterPro" id="IPR011337">
    <property type="entry name" value="DNA_rep_MutH/RE_typeII_Sau3AI"/>
</dbReference>
<evidence type="ECO:0000259" key="4">
    <source>
        <dbReference type="SMART" id="SM00927"/>
    </source>
</evidence>
<dbReference type="SUPFAM" id="SSF52980">
    <property type="entry name" value="Restriction endonuclease-like"/>
    <property type="match status" value="2"/>
</dbReference>
<dbReference type="NCBIfam" id="NF040973">
    <property type="entry name" value="restrict_Sau3AI"/>
    <property type="match status" value="1"/>
</dbReference>